<proteinExistence type="predicted"/>
<dbReference type="SUPFAM" id="SSF52833">
    <property type="entry name" value="Thioredoxin-like"/>
    <property type="match status" value="1"/>
</dbReference>
<dbReference type="InterPro" id="IPR036249">
    <property type="entry name" value="Thioredoxin-like_sf"/>
</dbReference>
<dbReference type="STRING" id="402600.SAMN05216188_10258"/>
<evidence type="ECO:0000259" key="1">
    <source>
        <dbReference type="PROSITE" id="PS51352"/>
    </source>
</evidence>
<feature type="domain" description="Thioredoxin" evidence="1">
    <location>
        <begin position="48"/>
        <end position="182"/>
    </location>
</feature>
<dbReference type="RefSeq" id="WP_143115980.1">
    <property type="nucleotide sequence ID" value="NZ_FOFR01000002.1"/>
</dbReference>
<gene>
    <name evidence="2" type="ORF">SAMN05216188_10258</name>
</gene>
<accession>A0A1H9D8Y2</accession>
<dbReference type="PROSITE" id="PS51352">
    <property type="entry name" value="THIOREDOXIN_2"/>
    <property type="match status" value="1"/>
</dbReference>
<dbReference type="GO" id="GO:0016853">
    <property type="term" value="F:isomerase activity"/>
    <property type="evidence" value="ECO:0007669"/>
    <property type="project" value="UniProtKB-KW"/>
</dbReference>
<reference evidence="3" key="1">
    <citation type="submission" date="2016-10" db="EMBL/GenBank/DDBJ databases">
        <authorList>
            <person name="Varghese N."/>
            <person name="Submissions S."/>
        </authorList>
    </citation>
    <scope>NUCLEOTIDE SEQUENCE [LARGE SCALE GENOMIC DNA]</scope>
    <source>
        <strain evidence="3">CGMCC 4.3525</strain>
    </source>
</reference>
<sequence>MSFMIAFTALVGVLGVLNLFLTTGVIRRLRERSAPPQSLRPEPPKVMIPNGTEVGSFTASTVDEEQVSPAIFADGVTLVGVFAQGCESCDERLPDFLSTATTFPGGRERVFALLIGAGEDVVEKRAALSRVGRVVLEEKPGGPVAKAFGVKGYPAFAMVDSLGRVRSSGVHVEHATSVTVGA</sequence>
<dbReference type="EMBL" id="FOFR01000002">
    <property type="protein sequence ID" value="SEQ09945.1"/>
    <property type="molecule type" value="Genomic_DNA"/>
</dbReference>
<evidence type="ECO:0000313" key="3">
    <source>
        <dbReference type="Proteomes" id="UP000199352"/>
    </source>
</evidence>
<keyword evidence="2" id="KW-0413">Isomerase</keyword>
<dbReference type="Proteomes" id="UP000199352">
    <property type="component" value="Unassembled WGS sequence"/>
</dbReference>
<organism evidence="2 3">
    <name type="scientific">Lentzea xinjiangensis</name>
    <dbReference type="NCBI Taxonomy" id="402600"/>
    <lineage>
        <taxon>Bacteria</taxon>
        <taxon>Bacillati</taxon>
        <taxon>Actinomycetota</taxon>
        <taxon>Actinomycetes</taxon>
        <taxon>Pseudonocardiales</taxon>
        <taxon>Pseudonocardiaceae</taxon>
        <taxon>Lentzea</taxon>
    </lineage>
</organism>
<dbReference type="Gene3D" id="3.40.30.10">
    <property type="entry name" value="Glutaredoxin"/>
    <property type="match status" value="1"/>
</dbReference>
<evidence type="ECO:0000313" key="2">
    <source>
        <dbReference type="EMBL" id="SEQ09945.1"/>
    </source>
</evidence>
<name>A0A1H9D8Y2_9PSEU</name>
<dbReference type="OrthoDB" id="128449at2"/>
<keyword evidence="3" id="KW-1185">Reference proteome</keyword>
<dbReference type="AlphaFoldDB" id="A0A1H9D8Y2"/>
<dbReference type="InterPro" id="IPR013766">
    <property type="entry name" value="Thioredoxin_domain"/>
</dbReference>
<protein>
    <submittedName>
        <fullName evidence="2">Thiol-disulfide isomerase or thioredoxin</fullName>
    </submittedName>
</protein>